<keyword evidence="1" id="KW-1133">Transmembrane helix</keyword>
<dbReference type="InterPro" id="IPR036728">
    <property type="entry name" value="PBP_GOBP_sf"/>
</dbReference>
<reference evidence="2" key="1">
    <citation type="journal article" date="2016" name="Sci. Rep.">
        <title>Molecular characterization of firefly nuptial gifts: a multi-omics approach sheds light on postcopulatory sexual selection.</title>
        <authorList>
            <person name="Al-Wathiqui N."/>
            <person name="Fallon T.R."/>
            <person name="South A."/>
            <person name="Weng J.K."/>
            <person name="Lewis S.M."/>
        </authorList>
    </citation>
    <scope>NUCLEOTIDE SEQUENCE</scope>
</reference>
<keyword evidence="1" id="KW-0472">Membrane</keyword>
<proteinExistence type="predicted"/>
<dbReference type="GO" id="GO:0005549">
    <property type="term" value="F:odorant binding"/>
    <property type="evidence" value="ECO:0007669"/>
    <property type="project" value="InterPro"/>
</dbReference>
<dbReference type="AlphaFoldDB" id="A0A1Y1NHM6"/>
<dbReference type="RefSeq" id="XP_031342176.1">
    <property type="nucleotide sequence ID" value="XM_031486316.1"/>
</dbReference>
<accession>A0A1Y1NHM6</accession>
<evidence type="ECO:0000256" key="1">
    <source>
        <dbReference type="SAM" id="Phobius"/>
    </source>
</evidence>
<dbReference type="Pfam" id="PF01395">
    <property type="entry name" value="PBP_GOBP"/>
    <property type="match status" value="1"/>
</dbReference>
<dbReference type="Gene3D" id="1.10.238.20">
    <property type="entry name" value="Pheromone/general odorant binding protein domain"/>
    <property type="match status" value="1"/>
</dbReference>
<sequence>MQVIKGVAFTAVYFTIAFGASILDLLTKEDYQCMEDLNIDVNQLLAHFDDDFKLKPDDQVLLAEGVCWLKRMKMMDDNNNLNWDNLVQLPIMIMPLYGKQDMANKEEVAANVLQKCREDVLASQNIATTLNNCIGDQLSKL</sequence>
<organism evidence="2">
    <name type="scientific">Photinus pyralis</name>
    <name type="common">Common eastern firefly</name>
    <name type="synonym">Lampyris pyralis</name>
    <dbReference type="NCBI Taxonomy" id="7054"/>
    <lineage>
        <taxon>Eukaryota</taxon>
        <taxon>Metazoa</taxon>
        <taxon>Ecdysozoa</taxon>
        <taxon>Arthropoda</taxon>
        <taxon>Hexapoda</taxon>
        <taxon>Insecta</taxon>
        <taxon>Pterygota</taxon>
        <taxon>Neoptera</taxon>
        <taxon>Endopterygota</taxon>
        <taxon>Coleoptera</taxon>
        <taxon>Polyphaga</taxon>
        <taxon>Elateriformia</taxon>
        <taxon>Elateroidea</taxon>
        <taxon>Lampyridae</taxon>
        <taxon>Lampyrinae</taxon>
        <taxon>Photinus</taxon>
    </lineage>
</organism>
<name>A0A1Y1NHM6_PHOPY</name>
<evidence type="ECO:0000313" key="2">
    <source>
        <dbReference type="EMBL" id="JAV97384.1"/>
    </source>
</evidence>
<dbReference type="KEGG" id="ppyr:116170129"/>
<dbReference type="GeneID" id="116170129"/>
<dbReference type="EMBL" id="GEZM01002074">
    <property type="protein sequence ID" value="JAV97384.1"/>
    <property type="molecule type" value="Transcribed_RNA"/>
</dbReference>
<protein>
    <submittedName>
        <fullName evidence="2">Uncharacterized protein</fullName>
    </submittedName>
</protein>
<dbReference type="EMBL" id="GEZM01002073">
    <property type="protein sequence ID" value="JAV97385.1"/>
    <property type="molecule type" value="Transcribed_RNA"/>
</dbReference>
<keyword evidence="1" id="KW-0812">Transmembrane</keyword>
<dbReference type="SUPFAM" id="SSF47565">
    <property type="entry name" value="Insect pheromone/odorant-binding proteins"/>
    <property type="match status" value="1"/>
</dbReference>
<dbReference type="InterPro" id="IPR006170">
    <property type="entry name" value="PBP/GOBP"/>
</dbReference>
<feature type="transmembrane region" description="Helical" evidence="1">
    <location>
        <begin position="6"/>
        <end position="26"/>
    </location>
</feature>